<organismHost>
    <name type="scientific">Bacillus subtilis</name>
    <dbReference type="NCBI Taxonomy" id="1423"/>
</organismHost>
<dbReference type="Proteomes" id="UP000260425">
    <property type="component" value="Segment"/>
</dbReference>
<evidence type="ECO:0000313" key="2">
    <source>
        <dbReference type="Proteomes" id="UP000260425"/>
    </source>
</evidence>
<reference evidence="1 2" key="1">
    <citation type="submission" date="2018-07" db="EMBL/GenBank/DDBJ databases">
        <title>Complete nucleotide sequence of Bacillus phage BSP38.</title>
        <authorList>
            <person name="Ghosh K."/>
            <person name="Kim K.-P."/>
        </authorList>
    </citation>
    <scope>NUCLEOTIDE SEQUENCE [LARGE SCALE GENOMIC DNA]</scope>
</reference>
<proteinExistence type="predicted"/>
<accession>A0A345MKA5</accession>
<organism evidence="1 2">
    <name type="scientific">Bacillus phage BSP38</name>
    <dbReference type="NCBI Taxonomy" id="2283013"/>
    <lineage>
        <taxon>Viruses</taxon>
        <taxon>Duplodnaviria</taxon>
        <taxon>Heunggongvirae</taxon>
        <taxon>Uroviricota</taxon>
        <taxon>Caudoviricetes</taxon>
        <taxon>Herelleviridae</taxon>
        <taxon>Bastillevirinae</taxon>
        <taxon>Jeonjuvirus</taxon>
        <taxon>Jeonjuvirus BSP38</taxon>
    </lineage>
</organism>
<keyword evidence="2" id="KW-1185">Reference proteome</keyword>
<protein>
    <submittedName>
        <fullName evidence="1">Uncharacterized protein</fullName>
    </submittedName>
</protein>
<sequence length="98" mass="11139">MKKLMKSITLIGALTLGVTGVAAQAPQQAQAATEHHVRAKLIGWADMNSFEVKTSTGKVYIMRTSNTWYYKNLKEGHYYTYFYTVNKYGQNIITKINK</sequence>
<gene>
    <name evidence="1" type="ORF">BSP38_245</name>
</gene>
<dbReference type="EMBL" id="MH606185">
    <property type="protein sequence ID" value="AXH71287.1"/>
    <property type="molecule type" value="Genomic_DNA"/>
</dbReference>
<name>A0A345MKA5_BPBSP</name>
<evidence type="ECO:0000313" key="1">
    <source>
        <dbReference type="EMBL" id="AXH71287.1"/>
    </source>
</evidence>